<protein>
    <submittedName>
        <fullName evidence="2">Uncharacterized protein</fullName>
    </submittedName>
</protein>
<feature type="compositionally biased region" description="Polar residues" evidence="1">
    <location>
        <begin position="332"/>
        <end position="346"/>
    </location>
</feature>
<dbReference type="AlphaFoldDB" id="A0A5N5XFS2"/>
<gene>
    <name evidence="2" type="ORF">BDV29DRAFT_165618</name>
</gene>
<keyword evidence="3" id="KW-1185">Reference proteome</keyword>
<accession>A0A5N5XFS2</accession>
<reference evidence="2 3" key="1">
    <citation type="submission" date="2019-04" db="EMBL/GenBank/DDBJ databases">
        <title>Friends and foes A comparative genomics study of 23 Aspergillus species from section Flavi.</title>
        <authorList>
            <consortium name="DOE Joint Genome Institute"/>
            <person name="Kjaerbolling I."/>
            <person name="Vesth T."/>
            <person name="Frisvad J.C."/>
            <person name="Nybo J.L."/>
            <person name="Theobald S."/>
            <person name="Kildgaard S."/>
            <person name="Isbrandt T."/>
            <person name="Kuo A."/>
            <person name="Sato A."/>
            <person name="Lyhne E.K."/>
            <person name="Kogle M.E."/>
            <person name="Wiebenga A."/>
            <person name="Kun R.S."/>
            <person name="Lubbers R.J."/>
            <person name="Makela M.R."/>
            <person name="Barry K."/>
            <person name="Chovatia M."/>
            <person name="Clum A."/>
            <person name="Daum C."/>
            <person name="Haridas S."/>
            <person name="He G."/>
            <person name="LaButti K."/>
            <person name="Lipzen A."/>
            <person name="Mondo S."/>
            <person name="Riley R."/>
            <person name="Salamov A."/>
            <person name="Simmons B.A."/>
            <person name="Magnuson J.K."/>
            <person name="Henrissat B."/>
            <person name="Mortensen U.H."/>
            <person name="Larsen T.O."/>
            <person name="Devries R.P."/>
            <person name="Grigoriev I.V."/>
            <person name="Machida M."/>
            <person name="Baker S.E."/>
            <person name="Andersen M.R."/>
        </authorList>
    </citation>
    <scope>NUCLEOTIDE SEQUENCE [LARGE SCALE GENOMIC DNA]</scope>
    <source>
        <strain evidence="2 3">CBS 151.66</strain>
    </source>
</reference>
<dbReference type="Proteomes" id="UP000326565">
    <property type="component" value="Unassembled WGS sequence"/>
</dbReference>
<feature type="compositionally biased region" description="Basic and acidic residues" evidence="1">
    <location>
        <begin position="354"/>
        <end position="373"/>
    </location>
</feature>
<feature type="region of interest" description="Disordered" evidence="1">
    <location>
        <begin position="516"/>
        <end position="559"/>
    </location>
</feature>
<evidence type="ECO:0000313" key="3">
    <source>
        <dbReference type="Proteomes" id="UP000326565"/>
    </source>
</evidence>
<evidence type="ECO:0000256" key="1">
    <source>
        <dbReference type="SAM" id="MobiDB-lite"/>
    </source>
</evidence>
<sequence>MIRYKPTRITIGENDIHESLERMLLRHTRFAEWHEHDTDQSDIENNADATSVDSDSFPPYAFSHFGGSNCERESDSLFHEGLSHGSWRRNDGHFPVLPSNEEHRSSLSAGPQWGHGINLSQLTSAAVSGLGSLDPVHGYRSFVETDPPVLSGAESLLKDIHLQSSVKPLVACCAEQLYHSLRAHLLFSALPRNSLTRWENTINTPYERVKKFFTSPENRTAQRSPLHSHPQRDTNFLDFTLPAVFSAYTILANGIYHLEEGNTNNTGLALILPNSEKANIDTKLREEKFSLKQVVSFSQALDFCSSICSDKGAHFQTSPMTEPARKILKATEGSQADSSFSSQIGRTQLKARRRSIDYDSDTESHVSEVELPHKPHQVATLTISSENGAARGSERESSSSLSDIPSMEDPTFDDLSADGERQNEDSEDGTNGSIDIQISSPERDQHDSPYLHSHGDTTEEESSPKSKLSTIQASDGIVAKPNAQMYSQEELEQIGAVLYREADAALRGLVVNPMEDTDAAAGRDSTASTNPTRHGGRDSTRGPQAVHSEPAGNEREQVHPVIRASAEFQNRVNNMMAEFYHQREDKVDDFGLAMLRRKPLGEWYT</sequence>
<feature type="compositionally biased region" description="Polar residues" evidence="1">
    <location>
        <begin position="429"/>
        <end position="440"/>
    </location>
</feature>
<organism evidence="2 3">
    <name type="scientific">Aspergillus leporis</name>
    <dbReference type="NCBI Taxonomy" id="41062"/>
    <lineage>
        <taxon>Eukaryota</taxon>
        <taxon>Fungi</taxon>
        <taxon>Dikarya</taxon>
        <taxon>Ascomycota</taxon>
        <taxon>Pezizomycotina</taxon>
        <taxon>Eurotiomycetes</taxon>
        <taxon>Eurotiomycetidae</taxon>
        <taxon>Eurotiales</taxon>
        <taxon>Aspergillaceae</taxon>
        <taxon>Aspergillus</taxon>
        <taxon>Aspergillus subgen. Circumdati</taxon>
    </lineage>
</organism>
<dbReference type="OrthoDB" id="4501861at2759"/>
<evidence type="ECO:0000313" key="2">
    <source>
        <dbReference type="EMBL" id="KAB8078967.1"/>
    </source>
</evidence>
<name>A0A5N5XFS2_9EURO</name>
<feature type="compositionally biased region" description="Basic and acidic residues" evidence="1">
    <location>
        <begin position="441"/>
        <end position="457"/>
    </location>
</feature>
<proteinExistence type="predicted"/>
<dbReference type="EMBL" id="ML732154">
    <property type="protein sequence ID" value="KAB8078967.1"/>
    <property type="molecule type" value="Genomic_DNA"/>
</dbReference>
<feature type="region of interest" description="Disordered" evidence="1">
    <location>
        <begin position="331"/>
        <end position="470"/>
    </location>
</feature>